<reference evidence="4" key="1">
    <citation type="submission" date="2020-07" db="EMBL/GenBank/DDBJ databases">
        <title>Huge and variable diversity of episymbiotic CPR bacteria and DPANN archaea in groundwater ecosystems.</title>
        <authorList>
            <person name="He C.Y."/>
            <person name="Keren R."/>
            <person name="Whittaker M."/>
            <person name="Farag I.F."/>
            <person name="Doudna J."/>
            <person name="Cate J.H.D."/>
            <person name="Banfield J.F."/>
        </authorList>
    </citation>
    <scope>NUCLEOTIDE SEQUENCE</scope>
    <source>
        <strain evidence="4">NC_groundwater_580_Pr5_B-0.1um_64_19</strain>
    </source>
</reference>
<dbReference type="SUPFAM" id="SSF51735">
    <property type="entry name" value="NAD(P)-binding Rossmann-fold domains"/>
    <property type="match status" value="1"/>
</dbReference>
<dbReference type="Gene3D" id="3.40.50.720">
    <property type="entry name" value="NAD(P)-binding Rossmann-like Domain"/>
    <property type="match status" value="1"/>
</dbReference>
<organism evidence="4 5">
    <name type="scientific">Candidatus Korobacter versatilis</name>
    <dbReference type="NCBI Taxonomy" id="658062"/>
    <lineage>
        <taxon>Bacteria</taxon>
        <taxon>Pseudomonadati</taxon>
        <taxon>Acidobacteriota</taxon>
        <taxon>Terriglobia</taxon>
        <taxon>Terriglobales</taxon>
        <taxon>Candidatus Korobacteraceae</taxon>
        <taxon>Candidatus Korobacter</taxon>
    </lineage>
</organism>
<gene>
    <name evidence="4" type="ORF">HYX28_06930</name>
</gene>
<dbReference type="PRINTS" id="PR00080">
    <property type="entry name" value="SDRFAMILY"/>
</dbReference>
<dbReference type="PIRSF" id="PIRSF000126">
    <property type="entry name" value="11-beta-HSD1"/>
    <property type="match status" value="1"/>
</dbReference>
<name>A0A932A870_9BACT</name>
<accession>A0A932A870</accession>
<dbReference type="PRINTS" id="PR00081">
    <property type="entry name" value="GDHRDH"/>
</dbReference>
<comment type="caution">
    <text evidence="4">The sequence shown here is derived from an EMBL/GenBank/DDBJ whole genome shotgun (WGS) entry which is preliminary data.</text>
</comment>
<evidence type="ECO:0000313" key="5">
    <source>
        <dbReference type="Proteomes" id="UP000779809"/>
    </source>
</evidence>
<keyword evidence="2" id="KW-0560">Oxidoreductase</keyword>
<evidence type="ECO:0000256" key="1">
    <source>
        <dbReference type="ARBA" id="ARBA00006484"/>
    </source>
</evidence>
<dbReference type="GO" id="GO:0016616">
    <property type="term" value="F:oxidoreductase activity, acting on the CH-OH group of donors, NAD or NADP as acceptor"/>
    <property type="evidence" value="ECO:0007669"/>
    <property type="project" value="UniProtKB-ARBA"/>
</dbReference>
<dbReference type="AlphaFoldDB" id="A0A932A870"/>
<evidence type="ECO:0000256" key="2">
    <source>
        <dbReference type="ARBA" id="ARBA00023002"/>
    </source>
</evidence>
<dbReference type="PANTHER" id="PTHR44196">
    <property type="entry name" value="DEHYDROGENASE/REDUCTASE SDR FAMILY MEMBER 7B"/>
    <property type="match status" value="1"/>
</dbReference>
<evidence type="ECO:0000256" key="3">
    <source>
        <dbReference type="RuleBase" id="RU000363"/>
    </source>
</evidence>
<dbReference type="GO" id="GO:0016020">
    <property type="term" value="C:membrane"/>
    <property type="evidence" value="ECO:0007669"/>
    <property type="project" value="TreeGrafter"/>
</dbReference>
<dbReference type="EMBL" id="JACPNR010000009">
    <property type="protein sequence ID" value="MBI2678499.1"/>
    <property type="molecule type" value="Genomic_DNA"/>
</dbReference>
<evidence type="ECO:0000313" key="4">
    <source>
        <dbReference type="EMBL" id="MBI2678499.1"/>
    </source>
</evidence>
<protein>
    <submittedName>
        <fullName evidence="4">SDR family NAD(P)-dependent oxidoreductase</fullName>
    </submittedName>
</protein>
<dbReference type="FunFam" id="3.40.50.720:FF:000047">
    <property type="entry name" value="NADP-dependent L-serine/L-allo-threonine dehydrogenase"/>
    <property type="match status" value="1"/>
</dbReference>
<dbReference type="PROSITE" id="PS00061">
    <property type="entry name" value="ADH_SHORT"/>
    <property type="match status" value="1"/>
</dbReference>
<dbReference type="Pfam" id="PF00106">
    <property type="entry name" value="adh_short"/>
    <property type="match status" value="1"/>
</dbReference>
<dbReference type="Proteomes" id="UP000779809">
    <property type="component" value="Unassembled WGS sequence"/>
</dbReference>
<dbReference type="PANTHER" id="PTHR44196:SF1">
    <property type="entry name" value="DEHYDROGENASE_REDUCTASE SDR FAMILY MEMBER 7B"/>
    <property type="match status" value="1"/>
</dbReference>
<dbReference type="InterPro" id="IPR002347">
    <property type="entry name" value="SDR_fam"/>
</dbReference>
<comment type="similarity">
    <text evidence="1 3">Belongs to the short-chain dehydrogenases/reductases (SDR) family.</text>
</comment>
<dbReference type="InterPro" id="IPR036291">
    <property type="entry name" value="NAD(P)-bd_dom_sf"/>
</dbReference>
<dbReference type="InterPro" id="IPR020904">
    <property type="entry name" value="Sc_DH/Rdtase_CS"/>
</dbReference>
<proteinExistence type="inferred from homology"/>
<sequence>MRLKGKAVVITGASMGIGEALARTFVEQGADVLMSSRELNRVEAARARIGFKHLEKTMAAKCDVTQREDVDRLRDLALKTFGHIDVWINNAGHGLNDSVEHMEMAEVRRMFDTNLFGALNGMQSVIPQMKAQGSGAIINISSVAGYIAVPYMAAYCATKHALNAFSHAARVELAGTGVNVLNVCPGYIKTNFASNLVRGKERYRYGGADRPGATPEDVADATLKAYLKGKREIVVPASNQWAIRMYQHSPALVDRTMKKGMKRTESEPAAQPPAKK</sequence>